<keyword evidence="4" id="KW-1185">Reference proteome</keyword>
<dbReference type="Proteomes" id="UP001305606">
    <property type="component" value="Chromosome"/>
</dbReference>
<gene>
    <name evidence="3" type="ORF">PS467_37655</name>
</gene>
<protein>
    <submittedName>
        <fullName evidence="3">Lactonase family protein</fullName>
    </submittedName>
</protein>
<sequence>MTLPDSHAGHPGTSAIAALSRRAMVTLPVAAVAAGQMTSAAAQPAAAQGGGRAARTVAYVGSRTTAEREGEGKGIEVYEVGPHGTGWTLLQTVELDNPTFLAVDHTRRFLYAVHGDFTYASAYRIDPDTGRLTALGTQETGGRNPAHLAVDPSNRFLVVANHSSGSVATLPLRKDGSLGPVADLLSLPGEPGPHRTDQTGSKPHQVPFSPDGRFIVVPDKGLDRIFTLALDATSGKLSLGPVPSVATREMAGPRHIAFHPRRPFAYTIDELRSTVTVYRRTGRGALEAVQILSSTESTMTGDSRGGEIAVSPDGRFVYASNRGGAGDSSPGGPEPDTLGVFAVSAGTGMLRPVGWTSTEGIRPRFFCFGPDGHRLFAANERSHTIVPFDVDRTSGTLRRTGEVVETGSPVCVLFVRLDHRGA</sequence>
<reference evidence="3 4" key="1">
    <citation type="submission" date="2023-02" db="EMBL/GenBank/DDBJ databases">
        <title>Streptomyces sp. SCA4-21 with antifungal activity against Fusarium oxysporum f. sp. cubense, Streptomyces sp. SCA2-17 with antifungal activity against Fusarium oxysporum f. sp. cubense.</title>
        <authorList>
            <person name="Qi D."/>
        </authorList>
    </citation>
    <scope>NUCLEOTIDE SEQUENCE [LARGE SCALE GENOMIC DNA]</scope>
    <source>
        <strain evidence="3 4">SCA4-21</strain>
    </source>
</reference>
<evidence type="ECO:0000313" key="4">
    <source>
        <dbReference type="Proteomes" id="UP001305606"/>
    </source>
</evidence>
<dbReference type="PROSITE" id="PS51318">
    <property type="entry name" value="TAT"/>
    <property type="match status" value="1"/>
</dbReference>
<dbReference type="EMBL" id="CP117522">
    <property type="protein sequence ID" value="WNF00652.1"/>
    <property type="molecule type" value="Genomic_DNA"/>
</dbReference>
<dbReference type="InterPro" id="IPR019405">
    <property type="entry name" value="Lactonase_7-beta_prop"/>
</dbReference>
<evidence type="ECO:0000256" key="1">
    <source>
        <dbReference type="ARBA" id="ARBA00005564"/>
    </source>
</evidence>
<dbReference type="InterPro" id="IPR015943">
    <property type="entry name" value="WD40/YVTN_repeat-like_dom_sf"/>
</dbReference>
<dbReference type="RefSeq" id="WP_311039009.1">
    <property type="nucleotide sequence ID" value="NZ_CP117522.1"/>
</dbReference>
<dbReference type="PANTHER" id="PTHR30344:SF1">
    <property type="entry name" value="6-PHOSPHOGLUCONOLACTONASE"/>
    <property type="match status" value="1"/>
</dbReference>
<dbReference type="Pfam" id="PF10282">
    <property type="entry name" value="Lactonase"/>
    <property type="match status" value="1"/>
</dbReference>
<dbReference type="InterPro" id="IPR011048">
    <property type="entry name" value="Haem_d1_sf"/>
</dbReference>
<dbReference type="InterPro" id="IPR050282">
    <property type="entry name" value="Cycloisomerase_2"/>
</dbReference>
<comment type="similarity">
    <text evidence="1">Belongs to the cycloisomerase 2 family.</text>
</comment>
<accession>A0ABY9V7M1</accession>
<feature type="region of interest" description="Disordered" evidence="2">
    <location>
        <begin position="188"/>
        <end position="210"/>
    </location>
</feature>
<evidence type="ECO:0000256" key="2">
    <source>
        <dbReference type="SAM" id="MobiDB-lite"/>
    </source>
</evidence>
<dbReference type="PANTHER" id="PTHR30344">
    <property type="entry name" value="6-PHOSPHOGLUCONOLACTONASE-RELATED"/>
    <property type="match status" value="1"/>
</dbReference>
<organism evidence="3 4">
    <name type="scientific">Streptomyces luomodiensis</name>
    <dbReference type="NCBI Taxonomy" id="3026192"/>
    <lineage>
        <taxon>Bacteria</taxon>
        <taxon>Bacillati</taxon>
        <taxon>Actinomycetota</taxon>
        <taxon>Actinomycetes</taxon>
        <taxon>Kitasatosporales</taxon>
        <taxon>Streptomycetaceae</taxon>
        <taxon>Streptomyces</taxon>
    </lineage>
</organism>
<dbReference type="Gene3D" id="2.130.10.10">
    <property type="entry name" value="YVTN repeat-like/Quinoprotein amine dehydrogenase"/>
    <property type="match status" value="1"/>
</dbReference>
<dbReference type="InterPro" id="IPR006311">
    <property type="entry name" value="TAT_signal"/>
</dbReference>
<proteinExistence type="inferred from homology"/>
<name>A0ABY9V7M1_9ACTN</name>
<evidence type="ECO:0000313" key="3">
    <source>
        <dbReference type="EMBL" id="WNF00652.1"/>
    </source>
</evidence>
<dbReference type="SUPFAM" id="SSF51004">
    <property type="entry name" value="C-terminal (heme d1) domain of cytochrome cd1-nitrite reductase"/>
    <property type="match status" value="1"/>
</dbReference>